<gene>
    <name evidence="2" type="ORF">CO657_32505</name>
</gene>
<protein>
    <submittedName>
        <fullName evidence="2">Uncharacterized protein</fullName>
    </submittedName>
</protein>
<feature type="region of interest" description="Disordered" evidence="1">
    <location>
        <begin position="119"/>
        <end position="156"/>
    </location>
</feature>
<dbReference type="Proteomes" id="UP000220927">
    <property type="component" value="Plasmid pRapFH23d"/>
</dbReference>
<dbReference type="EMBL" id="CP035002">
    <property type="protein sequence ID" value="QAS82551.1"/>
    <property type="molecule type" value="Genomic_DNA"/>
</dbReference>
<sequence length="156" mass="18352">MFQIRSLIFTPIFLIEEAVEDLRADPKKAEILVCQMDLPISRNIVISRGMGENPRRARQYRGDRRPFKAKYMAAARPRLPRVTVKRFPAVRDAEKNNLPMARKNPRDDWYTRAVDRFLSQMDRARNRPRKRRPSQMGPTPDRDQASSRQRVSAFRA</sequence>
<keyword evidence="3" id="KW-1185">Reference proteome</keyword>
<reference evidence="2 3" key="1">
    <citation type="submission" date="2019-01" db="EMBL/GenBank/DDBJ databases">
        <title>Genomic insights into the origins and evolution of symbiotic genes in the Phaseolus vulgaris microsymbionts.</title>
        <authorList>
            <person name="Tong W."/>
        </authorList>
    </citation>
    <scope>NUCLEOTIDE SEQUENCE [LARGE SCALE GENOMIC DNA]</scope>
    <source>
        <strain evidence="2 3">FH23</strain>
        <plasmid evidence="3">prapfh23d</plasmid>
    </source>
</reference>
<evidence type="ECO:0000313" key="3">
    <source>
        <dbReference type="Proteomes" id="UP000220927"/>
    </source>
</evidence>
<dbReference type="KEGG" id="rad:CO657_32505"/>
<evidence type="ECO:0000256" key="1">
    <source>
        <dbReference type="SAM" id="MobiDB-lite"/>
    </source>
</evidence>
<dbReference type="RefSeq" id="WP_128715644.1">
    <property type="nucleotide sequence ID" value="NZ_CP035002.1"/>
</dbReference>
<accession>A0AAE5WTY7</accession>
<keyword evidence="2" id="KW-0614">Plasmid</keyword>
<evidence type="ECO:0000313" key="2">
    <source>
        <dbReference type="EMBL" id="QAS82551.1"/>
    </source>
</evidence>
<name>A0AAE5WTY7_9HYPH</name>
<proteinExistence type="predicted"/>
<organism evidence="2 3">
    <name type="scientific">Rhizobium acidisoli</name>
    <dbReference type="NCBI Taxonomy" id="1538158"/>
    <lineage>
        <taxon>Bacteria</taxon>
        <taxon>Pseudomonadati</taxon>
        <taxon>Pseudomonadota</taxon>
        <taxon>Alphaproteobacteria</taxon>
        <taxon>Hyphomicrobiales</taxon>
        <taxon>Rhizobiaceae</taxon>
        <taxon>Rhizobium/Agrobacterium group</taxon>
        <taxon>Rhizobium</taxon>
    </lineage>
</organism>
<geneLocation type="plasmid" evidence="3">
    <name>prapfh23d</name>
</geneLocation>
<dbReference type="AlphaFoldDB" id="A0AAE5WTY7"/>